<organism evidence="1 2">
    <name type="scientific">Cedecea neteri</name>
    <dbReference type="NCBI Taxonomy" id="158822"/>
    <lineage>
        <taxon>Bacteria</taxon>
        <taxon>Pseudomonadati</taxon>
        <taxon>Pseudomonadota</taxon>
        <taxon>Gammaproteobacteria</taxon>
        <taxon>Enterobacterales</taxon>
        <taxon>Enterobacteriaceae</taxon>
        <taxon>Cedecea</taxon>
    </lineage>
</organism>
<accession>A0A2X3L648</accession>
<evidence type="ECO:0000313" key="1">
    <source>
        <dbReference type="EMBL" id="SQC94099.1"/>
    </source>
</evidence>
<reference evidence="1 2" key="1">
    <citation type="submission" date="2018-06" db="EMBL/GenBank/DDBJ databases">
        <authorList>
            <consortium name="Pathogen Informatics"/>
            <person name="Doyle S."/>
        </authorList>
    </citation>
    <scope>NUCLEOTIDE SEQUENCE [LARGE SCALE GENOMIC DNA]</scope>
    <source>
        <strain evidence="1 2">NCTC12120</strain>
    </source>
</reference>
<proteinExistence type="predicted"/>
<gene>
    <name evidence="1" type="ORF">NCTC12120_07217</name>
</gene>
<name>A0A2X3L648_9ENTR</name>
<evidence type="ECO:0000313" key="2">
    <source>
        <dbReference type="Proteomes" id="UP000251197"/>
    </source>
</evidence>
<protein>
    <submittedName>
        <fullName evidence="1">Uncharacterized protein</fullName>
    </submittedName>
</protein>
<dbReference type="AlphaFoldDB" id="A0A2X3L648"/>
<sequence length="54" mass="6005">MSASVESCIYQGERYLLELRLQDGQAVSAFHSAPLAVRQSVNVQLLRGWRLDAA</sequence>
<dbReference type="EMBL" id="UAVU01000012">
    <property type="protein sequence ID" value="SQC94099.1"/>
    <property type="molecule type" value="Genomic_DNA"/>
</dbReference>
<dbReference type="Proteomes" id="UP000251197">
    <property type="component" value="Unassembled WGS sequence"/>
</dbReference>